<feature type="domain" description="Helix-turn-helix" evidence="1">
    <location>
        <begin position="11"/>
        <end position="57"/>
    </location>
</feature>
<dbReference type="Pfam" id="PF12728">
    <property type="entry name" value="HTH_17"/>
    <property type="match status" value="1"/>
</dbReference>
<dbReference type="InterPro" id="IPR010093">
    <property type="entry name" value="SinI_DNA-bd"/>
</dbReference>
<sequence>MSDLQQQLESPRQVAERLGWPLARVRKLIRAKQVRHVKVGGLYFVPVGAVDEFLRARMIEPLQGAPRRDKYPAARPPEAE</sequence>
<evidence type="ECO:0000313" key="2">
    <source>
        <dbReference type="EMBL" id="MPL98013.1"/>
    </source>
</evidence>
<dbReference type="NCBIfam" id="TIGR01764">
    <property type="entry name" value="excise"/>
    <property type="match status" value="1"/>
</dbReference>
<reference evidence="2" key="1">
    <citation type="submission" date="2019-08" db="EMBL/GenBank/DDBJ databases">
        <authorList>
            <person name="Kucharzyk K."/>
            <person name="Murdoch R.W."/>
            <person name="Higgins S."/>
            <person name="Loffler F."/>
        </authorList>
    </citation>
    <scope>NUCLEOTIDE SEQUENCE</scope>
</reference>
<organism evidence="2">
    <name type="scientific">bioreactor metagenome</name>
    <dbReference type="NCBI Taxonomy" id="1076179"/>
    <lineage>
        <taxon>unclassified sequences</taxon>
        <taxon>metagenomes</taxon>
        <taxon>ecological metagenomes</taxon>
    </lineage>
</organism>
<accession>A0A644W6F6</accession>
<name>A0A644W6F6_9ZZZZ</name>
<dbReference type="EMBL" id="VSSQ01000585">
    <property type="protein sequence ID" value="MPL98013.1"/>
    <property type="molecule type" value="Genomic_DNA"/>
</dbReference>
<dbReference type="InterPro" id="IPR041657">
    <property type="entry name" value="HTH_17"/>
</dbReference>
<dbReference type="AlphaFoldDB" id="A0A644W6F6"/>
<comment type="caution">
    <text evidence="2">The sequence shown here is derived from an EMBL/GenBank/DDBJ whole genome shotgun (WGS) entry which is preliminary data.</text>
</comment>
<gene>
    <name evidence="2" type="ORF">SDC9_44211</name>
</gene>
<evidence type="ECO:0000259" key="1">
    <source>
        <dbReference type="Pfam" id="PF12728"/>
    </source>
</evidence>
<proteinExistence type="predicted"/>
<protein>
    <recommendedName>
        <fullName evidence="1">Helix-turn-helix domain-containing protein</fullName>
    </recommendedName>
</protein>
<dbReference type="GO" id="GO:0003677">
    <property type="term" value="F:DNA binding"/>
    <property type="evidence" value="ECO:0007669"/>
    <property type="project" value="InterPro"/>
</dbReference>